<dbReference type="AlphaFoldDB" id="A0A934W797"/>
<evidence type="ECO:0000313" key="5">
    <source>
        <dbReference type="Proteomes" id="UP000622890"/>
    </source>
</evidence>
<dbReference type="Proteomes" id="UP000622890">
    <property type="component" value="Unassembled WGS sequence"/>
</dbReference>
<dbReference type="Gene3D" id="3.40.50.2300">
    <property type="match status" value="1"/>
</dbReference>
<keyword evidence="1 2" id="KW-0597">Phosphoprotein</keyword>
<sequence>MRVLVVDDDKASAELTLELLHTAPEVIAECLFRAEQCLSKCREFMPDVLLLDMRMPIVDGVSVIQTLRRDPLFGALPIILLSAYVDSDYRLKAFEAGANDYIEKWPSRIDLLSSVRSYAYAFHAQMASDMHGASSEGGGTSHD</sequence>
<comment type="caution">
    <text evidence="4">The sequence shown here is derived from an EMBL/GenBank/DDBJ whole genome shotgun (WGS) entry which is preliminary data.</text>
</comment>
<keyword evidence="5" id="KW-1185">Reference proteome</keyword>
<dbReference type="PANTHER" id="PTHR44591">
    <property type="entry name" value="STRESS RESPONSE REGULATOR PROTEIN 1"/>
    <property type="match status" value="1"/>
</dbReference>
<evidence type="ECO:0000313" key="4">
    <source>
        <dbReference type="EMBL" id="MBK4735298.1"/>
    </source>
</evidence>
<dbReference type="GO" id="GO:0000160">
    <property type="term" value="P:phosphorelay signal transduction system"/>
    <property type="evidence" value="ECO:0007669"/>
    <property type="project" value="InterPro"/>
</dbReference>
<dbReference type="RefSeq" id="WP_200592072.1">
    <property type="nucleotide sequence ID" value="NZ_JAEPBG010000004.1"/>
</dbReference>
<evidence type="ECO:0000259" key="3">
    <source>
        <dbReference type="PROSITE" id="PS50110"/>
    </source>
</evidence>
<organism evidence="4 5">
    <name type="scientific">Noviherbaspirillum pedocola</name>
    <dbReference type="NCBI Taxonomy" id="2801341"/>
    <lineage>
        <taxon>Bacteria</taxon>
        <taxon>Pseudomonadati</taxon>
        <taxon>Pseudomonadota</taxon>
        <taxon>Betaproteobacteria</taxon>
        <taxon>Burkholderiales</taxon>
        <taxon>Oxalobacteraceae</taxon>
        <taxon>Noviherbaspirillum</taxon>
    </lineage>
</organism>
<gene>
    <name evidence="4" type="ORF">JJB74_11800</name>
</gene>
<proteinExistence type="predicted"/>
<feature type="domain" description="Response regulatory" evidence="3">
    <location>
        <begin position="2"/>
        <end position="119"/>
    </location>
</feature>
<dbReference type="InterPro" id="IPR050595">
    <property type="entry name" value="Bact_response_regulator"/>
</dbReference>
<dbReference type="SMART" id="SM00448">
    <property type="entry name" value="REC"/>
    <property type="match status" value="1"/>
</dbReference>
<evidence type="ECO:0000256" key="1">
    <source>
        <dbReference type="ARBA" id="ARBA00022553"/>
    </source>
</evidence>
<dbReference type="PROSITE" id="PS50110">
    <property type="entry name" value="RESPONSE_REGULATORY"/>
    <property type="match status" value="1"/>
</dbReference>
<feature type="modified residue" description="4-aspartylphosphate" evidence="2">
    <location>
        <position position="52"/>
    </location>
</feature>
<reference evidence="4" key="1">
    <citation type="submission" date="2021-01" db="EMBL/GenBank/DDBJ databases">
        <title>Genome sequence of strain Noviherbaspirillum sp. DKR-6.</title>
        <authorList>
            <person name="Chaudhary D.K."/>
        </authorList>
    </citation>
    <scope>NUCLEOTIDE SEQUENCE</scope>
    <source>
        <strain evidence="4">DKR-6</strain>
    </source>
</reference>
<name>A0A934W797_9BURK</name>
<dbReference type="PANTHER" id="PTHR44591:SF3">
    <property type="entry name" value="RESPONSE REGULATORY DOMAIN-CONTAINING PROTEIN"/>
    <property type="match status" value="1"/>
</dbReference>
<dbReference type="SUPFAM" id="SSF52172">
    <property type="entry name" value="CheY-like"/>
    <property type="match status" value="1"/>
</dbReference>
<protein>
    <submittedName>
        <fullName evidence="4">Response regulator</fullName>
    </submittedName>
</protein>
<accession>A0A934W797</accession>
<dbReference type="Pfam" id="PF00072">
    <property type="entry name" value="Response_reg"/>
    <property type="match status" value="1"/>
</dbReference>
<dbReference type="InterPro" id="IPR001789">
    <property type="entry name" value="Sig_transdc_resp-reg_receiver"/>
</dbReference>
<evidence type="ECO:0000256" key="2">
    <source>
        <dbReference type="PROSITE-ProRule" id="PRU00169"/>
    </source>
</evidence>
<dbReference type="InterPro" id="IPR011006">
    <property type="entry name" value="CheY-like_superfamily"/>
</dbReference>
<dbReference type="EMBL" id="JAEPBG010000004">
    <property type="protein sequence ID" value="MBK4735298.1"/>
    <property type="molecule type" value="Genomic_DNA"/>
</dbReference>